<organism evidence="2 3">
    <name type="scientific">Lojkania enalia</name>
    <dbReference type="NCBI Taxonomy" id="147567"/>
    <lineage>
        <taxon>Eukaryota</taxon>
        <taxon>Fungi</taxon>
        <taxon>Dikarya</taxon>
        <taxon>Ascomycota</taxon>
        <taxon>Pezizomycotina</taxon>
        <taxon>Dothideomycetes</taxon>
        <taxon>Pleosporomycetidae</taxon>
        <taxon>Pleosporales</taxon>
        <taxon>Pleosporales incertae sedis</taxon>
        <taxon>Lojkania</taxon>
    </lineage>
</organism>
<evidence type="ECO:0000256" key="1">
    <source>
        <dbReference type="SAM" id="MobiDB-lite"/>
    </source>
</evidence>
<keyword evidence="3" id="KW-1185">Reference proteome</keyword>
<proteinExistence type="predicted"/>
<feature type="compositionally biased region" description="Low complexity" evidence="1">
    <location>
        <begin position="78"/>
        <end position="105"/>
    </location>
</feature>
<reference evidence="3" key="1">
    <citation type="journal article" date="2020" name="Stud. Mycol.">
        <title>101 Dothideomycetes genomes: A test case for predicting lifestyles and emergence of pathogens.</title>
        <authorList>
            <person name="Haridas S."/>
            <person name="Albert R."/>
            <person name="Binder M."/>
            <person name="Bloem J."/>
            <person name="LaButti K."/>
            <person name="Salamov A."/>
            <person name="Andreopoulos B."/>
            <person name="Baker S."/>
            <person name="Barry K."/>
            <person name="Bills G."/>
            <person name="Bluhm B."/>
            <person name="Cannon C."/>
            <person name="Castanera R."/>
            <person name="Culley D."/>
            <person name="Daum C."/>
            <person name="Ezra D."/>
            <person name="Gonzalez J."/>
            <person name="Henrissat B."/>
            <person name="Kuo A."/>
            <person name="Liang C."/>
            <person name="Lipzen A."/>
            <person name="Lutzoni F."/>
            <person name="Magnuson J."/>
            <person name="Mondo S."/>
            <person name="Nolan M."/>
            <person name="Ohm R."/>
            <person name="Pangilinan J."/>
            <person name="Park H.-J."/>
            <person name="Ramirez L."/>
            <person name="Alfaro M."/>
            <person name="Sun H."/>
            <person name="Tritt A."/>
            <person name="Yoshinaga Y."/>
            <person name="Zwiers L.-H."/>
            <person name="Turgeon B."/>
            <person name="Goodwin S."/>
            <person name="Spatafora J."/>
            <person name="Crous P."/>
            <person name="Grigoriev I."/>
        </authorList>
    </citation>
    <scope>NUCLEOTIDE SEQUENCE [LARGE SCALE GENOMIC DNA]</scope>
    <source>
        <strain evidence="3">CBS 304.66</strain>
    </source>
</reference>
<dbReference type="EMBL" id="ML986588">
    <property type="protein sequence ID" value="KAF2268043.1"/>
    <property type="molecule type" value="Genomic_DNA"/>
</dbReference>
<dbReference type="Proteomes" id="UP000800093">
    <property type="component" value="Unassembled WGS sequence"/>
</dbReference>
<dbReference type="AlphaFoldDB" id="A0A9P4KFZ9"/>
<feature type="region of interest" description="Disordered" evidence="1">
    <location>
        <begin position="68"/>
        <end position="140"/>
    </location>
</feature>
<evidence type="ECO:0008006" key="4">
    <source>
        <dbReference type="Google" id="ProtNLM"/>
    </source>
</evidence>
<name>A0A9P4KFZ9_9PLEO</name>
<accession>A0A9P4KFZ9</accession>
<protein>
    <recommendedName>
        <fullName evidence="4">Extracellular membrane protein CFEM domain-containing protein</fullName>
    </recommendedName>
</protein>
<comment type="caution">
    <text evidence="2">The sequence shown here is derived from an EMBL/GenBank/DDBJ whole genome shotgun (WGS) entry which is preliminary data.</text>
</comment>
<sequence length="361" mass="39010">MSLLRRLLQHQVLVASKCNSFVKLYRLKFQMYWHQWTLLALFTLLPFSSASYRDEYDWNWKHPPYYKTTTSTRKHSSSTKYTPTTTFSSTPVSSTANPTESSTSSRKSRSKSKYTKTSSTPTADESSTVEPTQPSSSDMRLTTTTCLTSALTVTSLVTLSSGVPQNQENTIPSTVDNLNDCSRPIVLDALARSRCGVQAFDCFCTYLTINNIAELIREKCTAEDMGQFENDFLGNLYSVGRRSQTSVHSIGSITGLPLSTTTSPGGPTGNITVVPFNNSTTLPVSFTSEVVTETTGAAGETTLITTETVLPVNPAVSPSGPSSPEFTGAAVAVEAPEFLGGKRVAIMGGVIGFMGLVFAEL</sequence>
<evidence type="ECO:0000313" key="2">
    <source>
        <dbReference type="EMBL" id="KAF2268043.1"/>
    </source>
</evidence>
<feature type="compositionally biased region" description="Polar residues" evidence="1">
    <location>
        <begin position="121"/>
        <end position="140"/>
    </location>
</feature>
<dbReference type="OrthoDB" id="3797419at2759"/>
<gene>
    <name evidence="2" type="ORF">CC78DRAFT_576592</name>
</gene>
<evidence type="ECO:0000313" key="3">
    <source>
        <dbReference type="Proteomes" id="UP000800093"/>
    </source>
</evidence>